<feature type="region of interest" description="Disordered" evidence="1">
    <location>
        <begin position="153"/>
        <end position="225"/>
    </location>
</feature>
<sequence>MPLVSDPSTTTYENGLMFILHQDACFAALGLAPGFVTNDQDQWDIISSNQWYSTDSVYEPGSVMSYSSYAGAVGSDPIALLKDGSEIIRGEEISTTDALQLQKMYCKDMTNDDGTPMFPNFQYKERTSCTSSDEVGETRTVFIDRICDGSSNNNDDHDNFNNDDYDDYYDDNSNDDYDDNYNYDYDNNYDFDNNYDDNYNDNYNDDYDDNYNHDNDDNDHYDNDDNYSHYYKYNVNDYHVRNFYYNRRC</sequence>
<accession>A0ABN7SQF2</accession>
<keyword evidence="3" id="KW-1185">Reference proteome</keyword>
<protein>
    <submittedName>
        <fullName evidence="2">Oidioi.mRNA.OKI2018_I69.chr1.g2211.t1.cds</fullName>
    </submittedName>
</protein>
<reference evidence="2 3" key="1">
    <citation type="submission" date="2021-04" db="EMBL/GenBank/DDBJ databases">
        <authorList>
            <person name="Bliznina A."/>
        </authorList>
    </citation>
    <scope>NUCLEOTIDE SEQUENCE [LARGE SCALE GENOMIC DNA]</scope>
</reference>
<dbReference type="Proteomes" id="UP001158576">
    <property type="component" value="Chromosome 1"/>
</dbReference>
<organism evidence="2 3">
    <name type="scientific">Oikopleura dioica</name>
    <name type="common">Tunicate</name>
    <dbReference type="NCBI Taxonomy" id="34765"/>
    <lineage>
        <taxon>Eukaryota</taxon>
        <taxon>Metazoa</taxon>
        <taxon>Chordata</taxon>
        <taxon>Tunicata</taxon>
        <taxon>Appendicularia</taxon>
        <taxon>Copelata</taxon>
        <taxon>Oikopleuridae</taxon>
        <taxon>Oikopleura</taxon>
    </lineage>
</organism>
<dbReference type="EMBL" id="OU015566">
    <property type="protein sequence ID" value="CAG5105534.1"/>
    <property type="molecule type" value="Genomic_DNA"/>
</dbReference>
<name>A0ABN7SQF2_OIKDI</name>
<proteinExistence type="predicted"/>
<evidence type="ECO:0000313" key="2">
    <source>
        <dbReference type="EMBL" id="CAG5105534.1"/>
    </source>
</evidence>
<dbReference type="InterPro" id="IPR024079">
    <property type="entry name" value="MetalloPept_cat_dom_sf"/>
</dbReference>
<feature type="compositionally biased region" description="Basic and acidic residues" evidence="1">
    <location>
        <begin position="210"/>
        <end position="225"/>
    </location>
</feature>
<feature type="compositionally biased region" description="Acidic residues" evidence="1">
    <location>
        <begin position="161"/>
        <end position="209"/>
    </location>
</feature>
<dbReference type="Gene3D" id="3.40.390.10">
    <property type="entry name" value="Collagenase (Catalytic Domain)"/>
    <property type="match status" value="1"/>
</dbReference>
<evidence type="ECO:0000256" key="1">
    <source>
        <dbReference type="SAM" id="MobiDB-lite"/>
    </source>
</evidence>
<evidence type="ECO:0000313" key="3">
    <source>
        <dbReference type="Proteomes" id="UP001158576"/>
    </source>
</evidence>
<gene>
    <name evidence="2" type="ORF">OKIOD_LOCUS10976</name>
</gene>